<sequence>FCLELVKPLFKSVRLCLFDRGFYSNELMIALDRMTVPYLIFVPKNDAVKKVLAPMRSGDTMTVEHEFRLNRDRTVIRSSTTYALLRQIYAKRLEMSLDWCFATNQQEIDLDGIIQTYRGRWDIETGFRVQDEATIKSKSRDVRIRFFLFAYEQMLQLIWSVFYKEEVTFKGFLIELSDTCSERMNRAEEKASKHTS</sequence>
<accession>A0A8J7YMG3</accession>
<dbReference type="EMBL" id="JAGVSJ010000097">
    <property type="protein sequence ID" value="MBX8632869.1"/>
    <property type="molecule type" value="Genomic_DNA"/>
</dbReference>
<dbReference type="Pfam" id="PF01609">
    <property type="entry name" value="DDE_Tnp_1"/>
    <property type="match status" value="1"/>
</dbReference>
<name>A0A8J7YMG3_9ARCH</name>
<feature type="non-terminal residue" evidence="2">
    <location>
        <position position="1"/>
    </location>
</feature>
<protein>
    <submittedName>
        <fullName evidence="2">Transposase</fullName>
    </submittedName>
</protein>
<dbReference type="InterPro" id="IPR002559">
    <property type="entry name" value="Transposase_11"/>
</dbReference>
<dbReference type="AlphaFoldDB" id="A0A8J7YMG3"/>
<dbReference type="GO" id="GO:0006313">
    <property type="term" value="P:DNA transposition"/>
    <property type="evidence" value="ECO:0007669"/>
    <property type="project" value="InterPro"/>
</dbReference>
<dbReference type="Proteomes" id="UP000716004">
    <property type="component" value="Unassembled WGS sequence"/>
</dbReference>
<dbReference type="InterPro" id="IPR012337">
    <property type="entry name" value="RNaseH-like_sf"/>
</dbReference>
<organism evidence="2 3">
    <name type="scientific">Candidatus Sysuiplasma superficiale</name>
    <dbReference type="NCBI Taxonomy" id="2823368"/>
    <lineage>
        <taxon>Archaea</taxon>
        <taxon>Methanobacteriati</taxon>
        <taxon>Thermoplasmatota</taxon>
        <taxon>Thermoplasmata</taxon>
        <taxon>Candidatus Sysuiplasmatales</taxon>
        <taxon>Candidatus Sysuiplasmataceae</taxon>
        <taxon>Candidatus Sysuiplasma</taxon>
    </lineage>
</organism>
<dbReference type="GO" id="GO:0004803">
    <property type="term" value="F:transposase activity"/>
    <property type="evidence" value="ECO:0007669"/>
    <property type="project" value="InterPro"/>
</dbReference>
<reference evidence="2" key="1">
    <citation type="submission" date="2021-04" db="EMBL/GenBank/DDBJ databases">
        <title>Genomic insights into ecological role and evolution of a novel Thermoplasmata order Candidatus Sysuiplasmatales.</title>
        <authorList>
            <person name="Yuan Y."/>
        </authorList>
    </citation>
    <scope>NUCLEOTIDE SEQUENCE</scope>
    <source>
        <strain evidence="2">YP2-bin.285</strain>
    </source>
</reference>
<evidence type="ECO:0000313" key="2">
    <source>
        <dbReference type="EMBL" id="MBX8632869.1"/>
    </source>
</evidence>
<gene>
    <name evidence="2" type="ORF">J9259_10230</name>
</gene>
<dbReference type="SUPFAM" id="SSF53098">
    <property type="entry name" value="Ribonuclease H-like"/>
    <property type="match status" value="1"/>
</dbReference>
<feature type="domain" description="Transposase IS4-like" evidence="1">
    <location>
        <begin position="4"/>
        <end position="129"/>
    </location>
</feature>
<evidence type="ECO:0000259" key="1">
    <source>
        <dbReference type="Pfam" id="PF01609"/>
    </source>
</evidence>
<proteinExistence type="predicted"/>
<evidence type="ECO:0000313" key="3">
    <source>
        <dbReference type="Proteomes" id="UP000716004"/>
    </source>
</evidence>
<comment type="caution">
    <text evidence="2">The sequence shown here is derived from an EMBL/GenBank/DDBJ whole genome shotgun (WGS) entry which is preliminary data.</text>
</comment>
<dbReference type="GO" id="GO:0003677">
    <property type="term" value="F:DNA binding"/>
    <property type="evidence" value="ECO:0007669"/>
    <property type="project" value="InterPro"/>
</dbReference>